<dbReference type="AlphaFoldDB" id="A0A0W8E9G2"/>
<evidence type="ECO:0008006" key="2">
    <source>
        <dbReference type="Google" id="ProtNLM"/>
    </source>
</evidence>
<comment type="caution">
    <text evidence="1">The sequence shown here is derived from an EMBL/GenBank/DDBJ whole genome shotgun (WGS) entry which is preliminary data.</text>
</comment>
<organism evidence="1">
    <name type="scientific">hydrocarbon metagenome</name>
    <dbReference type="NCBI Taxonomy" id="938273"/>
    <lineage>
        <taxon>unclassified sequences</taxon>
        <taxon>metagenomes</taxon>
        <taxon>ecological metagenomes</taxon>
    </lineage>
</organism>
<accession>A0A0W8E9G2</accession>
<name>A0A0W8E9G2_9ZZZZ</name>
<dbReference type="InterPro" id="IPR011006">
    <property type="entry name" value="CheY-like_superfamily"/>
</dbReference>
<evidence type="ECO:0000313" key="1">
    <source>
        <dbReference type="EMBL" id="KUG05268.1"/>
    </source>
</evidence>
<sequence length="188" mass="21531">MKIVLATASEDIDRFILSNIKQAKIIGIGSSRRHLLKIVKKEPPDIVMLSTLLSGEEDFIEVIFKTLEYGNCRIILLAKERDKILQDAFYLGVRDYLFDPINPSALLNRIYNPMSFQEAAAAVKPRKRGILFNKKMELFFNKHIPDESAISIEAQEMLQGILTYIEEEPQNTLEDNLFLIEQSITRAT</sequence>
<dbReference type="Gene3D" id="3.40.50.2300">
    <property type="match status" value="1"/>
</dbReference>
<reference evidence="1" key="1">
    <citation type="journal article" date="2015" name="Proc. Natl. Acad. Sci. U.S.A.">
        <title>Networks of energetic and metabolic interactions define dynamics in microbial communities.</title>
        <authorList>
            <person name="Embree M."/>
            <person name="Liu J.K."/>
            <person name="Al-Bassam M.M."/>
            <person name="Zengler K."/>
        </authorList>
    </citation>
    <scope>NUCLEOTIDE SEQUENCE</scope>
</reference>
<protein>
    <recommendedName>
        <fullName evidence="2">Response regulatory domain-containing protein</fullName>
    </recommendedName>
</protein>
<gene>
    <name evidence="1" type="ORF">ASZ90_017341</name>
</gene>
<proteinExistence type="predicted"/>
<dbReference type="SUPFAM" id="SSF52172">
    <property type="entry name" value="CheY-like"/>
    <property type="match status" value="1"/>
</dbReference>
<dbReference type="EMBL" id="LNQE01001822">
    <property type="protein sequence ID" value="KUG05268.1"/>
    <property type="molecule type" value="Genomic_DNA"/>
</dbReference>